<dbReference type="AlphaFoldDB" id="A0A1G2BT60"/>
<reference evidence="1 2" key="1">
    <citation type="journal article" date="2016" name="Nat. Commun.">
        <title>Thousands of microbial genomes shed light on interconnected biogeochemical processes in an aquifer system.</title>
        <authorList>
            <person name="Anantharaman K."/>
            <person name="Brown C.T."/>
            <person name="Hug L.A."/>
            <person name="Sharon I."/>
            <person name="Castelle C.J."/>
            <person name="Probst A.J."/>
            <person name="Thomas B.C."/>
            <person name="Singh A."/>
            <person name="Wilkins M.J."/>
            <person name="Karaoz U."/>
            <person name="Brodie E.L."/>
            <person name="Williams K.H."/>
            <person name="Hubbard S.S."/>
            <person name="Banfield J.F."/>
        </authorList>
    </citation>
    <scope>NUCLEOTIDE SEQUENCE [LARGE SCALE GENOMIC DNA]</scope>
</reference>
<protein>
    <submittedName>
        <fullName evidence="1">Toxin</fullName>
    </submittedName>
</protein>
<organism evidence="1 2">
    <name type="scientific">Candidatus Komeilibacteria bacterium RIFCSPLOWO2_02_FULL_48_11</name>
    <dbReference type="NCBI Taxonomy" id="1798553"/>
    <lineage>
        <taxon>Bacteria</taxon>
        <taxon>Candidatus Komeiliibacteriota</taxon>
    </lineage>
</organism>
<proteinExistence type="predicted"/>
<dbReference type="Proteomes" id="UP000178109">
    <property type="component" value="Unassembled WGS sequence"/>
</dbReference>
<gene>
    <name evidence="1" type="ORF">A3H70_00120</name>
</gene>
<accession>A0A1G2BT60</accession>
<sequence length="92" mass="10733">MKYYEWNQEKNEALKALREVGFEQIVEIIGTGKDLLDVIPHPNKRKYPGQRMYVVNIGGYAYLVPFVETSEKVFLKTIIPSRKATKKYIIKP</sequence>
<evidence type="ECO:0000313" key="2">
    <source>
        <dbReference type="Proteomes" id="UP000178109"/>
    </source>
</evidence>
<name>A0A1G2BT60_9BACT</name>
<dbReference type="STRING" id="1798553.A3H70_00120"/>
<evidence type="ECO:0000313" key="1">
    <source>
        <dbReference type="EMBL" id="OGY91417.1"/>
    </source>
</evidence>
<dbReference type="EMBL" id="MHKO01000047">
    <property type="protein sequence ID" value="OGY91417.1"/>
    <property type="molecule type" value="Genomic_DNA"/>
</dbReference>
<comment type="caution">
    <text evidence="1">The sequence shown here is derived from an EMBL/GenBank/DDBJ whole genome shotgun (WGS) entry which is preliminary data.</text>
</comment>